<proteinExistence type="predicted"/>
<dbReference type="Gene3D" id="2.60.40.650">
    <property type="match status" value="1"/>
</dbReference>
<dbReference type="InterPro" id="IPR025141">
    <property type="entry name" value="DUF4082"/>
</dbReference>
<keyword evidence="1" id="KW-0732">Signal</keyword>
<feature type="domain" description="DUF4082" evidence="3">
    <location>
        <begin position="1155"/>
        <end position="1299"/>
    </location>
</feature>
<name>A0A345NMY7_9MICO</name>
<dbReference type="InterPro" id="IPR032812">
    <property type="entry name" value="SbsA_Ig"/>
</dbReference>
<dbReference type="Gene3D" id="2.60.40.1220">
    <property type="match status" value="3"/>
</dbReference>
<feature type="domain" description="SbsA Ig-like" evidence="2">
    <location>
        <begin position="1305"/>
        <end position="1404"/>
    </location>
</feature>
<evidence type="ECO:0000259" key="2">
    <source>
        <dbReference type="Pfam" id="PF13205"/>
    </source>
</evidence>
<protein>
    <submittedName>
        <fullName evidence="5">DUF4082 domain-containing protein</fullName>
    </submittedName>
</protein>
<keyword evidence="6" id="KW-1185">Reference proteome</keyword>
<dbReference type="OrthoDB" id="505641at2"/>
<organism evidence="5 6">
    <name type="scientific">Ornithinimicrobium avium</name>
    <dbReference type="NCBI Taxonomy" id="2283195"/>
    <lineage>
        <taxon>Bacteria</taxon>
        <taxon>Bacillati</taxon>
        <taxon>Actinomycetota</taxon>
        <taxon>Actinomycetes</taxon>
        <taxon>Micrococcales</taxon>
        <taxon>Ornithinimicrobiaceae</taxon>
        <taxon>Ornithinimicrobium</taxon>
    </lineage>
</organism>
<dbReference type="Pfam" id="PF20254">
    <property type="entry name" value="DMFA2_C"/>
    <property type="match status" value="1"/>
</dbReference>
<dbReference type="Pfam" id="PF17957">
    <property type="entry name" value="Big_7"/>
    <property type="match status" value="1"/>
</dbReference>
<reference evidence="5 6" key="1">
    <citation type="submission" date="2018-07" db="EMBL/GenBank/DDBJ databases">
        <title>Complete genome sequencing of Ornithinimicrobium sp. AMA3305.</title>
        <authorList>
            <person name="Bae J.-W."/>
        </authorList>
    </citation>
    <scope>NUCLEOTIDE SEQUENCE [LARGE SCALE GENOMIC DNA]</scope>
    <source>
        <strain evidence="5 6">AMA3305</strain>
    </source>
</reference>
<feature type="domain" description="SbsA Ig-like" evidence="2">
    <location>
        <begin position="775"/>
        <end position="873"/>
    </location>
</feature>
<feature type="domain" description="DUF4082" evidence="3">
    <location>
        <begin position="622"/>
        <end position="765"/>
    </location>
</feature>
<dbReference type="Pfam" id="PF13313">
    <property type="entry name" value="DUF4082"/>
    <property type="match status" value="4"/>
</dbReference>
<dbReference type="SUPFAM" id="SSF81296">
    <property type="entry name" value="E set domains"/>
    <property type="match status" value="1"/>
</dbReference>
<evidence type="ECO:0000256" key="1">
    <source>
        <dbReference type="ARBA" id="ARBA00022729"/>
    </source>
</evidence>
<dbReference type="KEGG" id="orn:DV701_09930"/>
<evidence type="ECO:0000259" key="3">
    <source>
        <dbReference type="Pfam" id="PF13313"/>
    </source>
</evidence>
<dbReference type="EMBL" id="CP031229">
    <property type="protein sequence ID" value="AXH96395.1"/>
    <property type="molecule type" value="Genomic_DNA"/>
</dbReference>
<evidence type="ECO:0000313" key="5">
    <source>
        <dbReference type="EMBL" id="AXH96395.1"/>
    </source>
</evidence>
<gene>
    <name evidence="5" type="ORF">DV701_09930</name>
</gene>
<evidence type="ECO:0000259" key="4">
    <source>
        <dbReference type="Pfam" id="PF20254"/>
    </source>
</evidence>
<dbReference type="InterPro" id="IPR046540">
    <property type="entry name" value="DMFA2_C"/>
</dbReference>
<feature type="domain" description="SbsA Ig-like" evidence="2">
    <location>
        <begin position="1042"/>
        <end position="1139"/>
    </location>
</feature>
<dbReference type="Proteomes" id="UP000253790">
    <property type="component" value="Chromosome"/>
</dbReference>
<dbReference type="Pfam" id="PF13205">
    <property type="entry name" value="Big_5"/>
    <property type="match status" value="3"/>
</dbReference>
<feature type="domain" description="DUF4082" evidence="3">
    <location>
        <begin position="890"/>
        <end position="1033"/>
    </location>
</feature>
<feature type="domain" description="DUF4082" evidence="3">
    <location>
        <begin position="1418"/>
        <end position="1564"/>
    </location>
</feature>
<sequence>MVGQAAPVFASPGAQLAQGGFGESVAGENLLPGSPPSEWESWGDDEAIAGFTTRYSFLPGEEVAFKIRSDATAYRVRIYRLGWYQGHGARHLADVTPSATLPQHQPDPVTDEATGLVDCGTWAVSATWTIPAGALSGVYYALFDRQDGGRSSHTIFVVRRPGPSDILVQTSEMTMHAYNRFGGNSLYFGEPVGRAYKVSYNRPFNNSEAESNFFNAEIPLLRWLERNGYDVAYCGGIDVHRDASVLEGRKVLVSSGHDEYVTGPQREHVTAARDAGVHLIFMSGNEYFWRVRTEPSIDGTSTPDRTLVCYKETLADAKIDPLPEWTGTWRDPRFSPPSNGGRPENELTGTLFRAILPVSAPDLRIRVSSDYARHRTWRHTAVADLQQGELCELSPNTLGYEFDVDVDNGHRPPGLIRLSTTEAEVPQLLVDYGATYVSGTCTHHSTMYRAASGALVWGLGTVQWSYGLDDYHICDQGTPTDLTAQQATLNVLADMGVQPGTRQSDLVAASASTDTLAPSVTITAPAADAKVAIGSPVALSGTATDSGGGIVAGVEVSLDAGTTWHVATGLDSWSYVFTPLEVGPIEVLVRAVDDSCNVGDAAQVRLEGVPRGYPCSIWPEGTVPGTASVGETTPIEVGVRFRSSVDGFVTGLRFFKGAGNTGTHVGRLWSADGRELRSATFSEETDSGWQTVPVPPVAVAAGTTYVASVFMPAGRYAADAGYFSTDYELAPLTALANSQEGGNGLYRYGESGFPTSTFGASNYWVDVLFDIDNHAAPTVVDHSPASGLQSVAVATALTATFDEQVEAGTVTVAVVGADGSEPEGTVTYDAETRTASWTPSSALSPLTEHTATVSGARDLTGNPMAPFTWVFTTIGEPGTSPTSLWDTSATPSTVDKDPSAVELGMKFTATAAGSVTALRFYKAPGSSGTHVGHLWSATGDLLATAVYGDETGSGWQQARLDAPVELTPGTRYVVSYHAPHGTYGVTPGMLVTTEVTRGPLHAPSGSSAGGNGVFAFGDARFPSGSWGDANYWVDLVFELAPDVGPPSLLNVEPAPELVSVALAGPVVATFDEPVAPASVGFVLTGPQGQVPADVAYDADTATLTPRSPLLPGTGYTASITAEDRHGNAMAEPYTWSFRTVTADGASPVTLWDTGAVPAHKAENDASAVEVGVRFTSSRAGELTGLRFYKGPGNDGPHLGRLWSETGTLLATLTFTQESRSGWQQASFSAPVPIEPGTTYVASYHAPSGHYAATGGGLWTPRTSGPLTAPASVPQAGNGLFAYGPGGFPTHTWGGANYWVDVIFNDSAGPSVVDRSPASGASVLVGATVSATFDEPVVPESVRMTLRDGTGSVAPASVTYDVDSREAVLTPTGGLTPGTAYTASVEAATDLDGNPMREASTWSFTVLRADYSSLWDTSTVPATPTVDDAGAVNLGVRFQVLSAGTVHGIRFFKGGPDNSGPHTGTLWTATGTLLSSVEFAAETARGWQTAMLPAPVPVAVGTVYVVAYHAPDGHYSVDGSYFSAARTRGPLQALADGAQGGNGVYRYDAEVALPTSTYNAANYWVDLLFTADGEGDPG</sequence>
<dbReference type="InterPro" id="IPR014756">
    <property type="entry name" value="Ig_E-set"/>
</dbReference>
<feature type="domain" description="N,N-dimethylformamidase beta subunit-like C-terminal" evidence="4">
    <location>
        <begin position="75"/>
        <end position="469"/>
    </location>
</feature>
<accession>A0A345NMY7</accession>
<dbReference type="InterPro" id="IPR014755">
    <property type="entry name" value="Cu-Rt/internalin_Ig-like"/>
</dbReference>
<evidence type="ECO:0000313" key="6">
    <source>
        <dbReference type="Proteomes" id="UP000253790"/>
    </source>
</evidence>